<accession>A0ABR7LJG0</accession>
<comment type="caution">
    <text evidence="6">The sequence shown here is derived from an EMBL/GenBank/DDBJ whole genome shotgun (WGS) entry which is preliminary data.</text>
</comment>
<evidence type="ECO:0000259" key="5">
    <source>
        <dbReference type="Pfam" id="PF01370"/>
    </source>
</evidence>
<keyword evidence="3" id="KW-0520">NAD</keyword>
<evidence type="ECO:0000313" key="7">
    <source>
        <dbReference type="Proteomes" id="UP000805614"/>
    </source>
</evidence>
<reference evidence="6 7" key="1">
    <citation type="submission" date="2020-06" db="EMBL/GenBank/DDBJ databases">
        <title>Actinomadura xiongansis sp. nov., isolated from soil of Baiyangdian.</title>
        <authorList>
            <person name="Zhang X."/>
        </authorList>
    </citation>
    <scope>NUCLEOTIDE SEQUENCE [LARGE SCALE GENOMIC DNA]</scope>
    <source>
        <strain evidence="6 7">HBUM206468</strain>
    </source>
</reference>
<comment type="cofactor">
    <cofactor evidence="1">
        <name>NAD(+)</name>
        <dbReference type="ChEBI" id="CHEBI:57540"/>
    </cofactor>
</comment>
<name>A0ABR7LJG0_9ACTN</name>
<protein>
    <submittedName>
        <fullName evidence="6">GDP-mannose 4,6-dehydratase</fullName>
    </submittedName>
</protein>
<proteinExistence type="predicted"/>
<dbReference type="EMBL" id="JABVEC010000002">
    <property type="protein sequence ID" value="MBC6464933.1"/>
    <property type="molecule type" value="Genomic_DNA"/>
</dbReference>
<gene>
    <name evidence="6" type="ORF">HKK74_05395</name>
</gene>
<keyword evidence="2" id="KW-0210">Decarboxylase</keyword>
<dbReference type="Proteomes" id="UP000805614">
    <property type="component" value="Unassembled WGS sequence"/>
</dbReference>
<dbReference type="InterPro" id="IPR001509">
    <property type="entry name" value="Epimerase_deHydtase"/>
</dbReference>
<dbReference type="PANTHER" id="PTHR43078">
    <property type="entry name" value="UDP-GLUCURONIC ACID DECARBOXYLASE-RELATED"/>
    <property type="match status" value="1"/>
</dbReference>
<dbReference type="Pfam" id="PF01370">
    <property type="entry name" value="Epimerase"/>
    <property type="match status" value="1"/>
</dbReference>
<evidence type="ECO:0000256" key="3">
    <source>
        <dbReference type="ARBA" id="ARBA00023027"/>
    </source>
</evidence>
<evidence type="ECO:0000256" key="2">
    <source>
        <dbReference type="ARBA" id="ARBA00022793"/>
    </source>
</evidence>
<dbReference type="SUPFAM" id="SSF51735">
    <property type="entry name" value="NAD(P)-binding Rossmann-fold domains"/>
    <property type="match status" value="1"/>
</dbReference>
<dbReference type="RefSeq" id="WP_187241891.1">
    <property type="nucleotide sequence ID" value="NZ_BAAAOK010000008.1"/>
</dbReference>
<evidence type="ECO:0000256" key="1">
    <source>
        <dbReference type="ARBA" id="ARBA00001911"/>
    </source>
</evidence>
<sequence length="333" mass="36110">MARTKYLVTGGAGFIGSHLIDALLARGDSVIALDNLSTGQLSNLDAAGGCPGFRFVHGSVLDELLVDELTHQSDVVVHLAAAVGVKLVVAQPLRSLTTNIRGSEIVIEAAHRYRRKILVTSTSEIYGKNSSGPLHEGADRILGSPTVVRWAYSTAKAVDEILANCYHRERGLPTITVRLFNTVGPRQSPAYGMVIPRLVQQALRGEPLTVFGDGRQTRCFAHVADVVDAILRLLDEPAAIGHTFNIGSSEETSIARLAEKINMRCQGRSDVELIPYDQAYGPGFEDMQRRVPDTGKLRELTGWVPSHSLDDVLTDAIAQARHDLDLHPEPVSV</sequence>
<dbReference type="InterPro" id="IPR036291">
    <property type="entry name" value="NAD(P)-bd_dom_sf"/>
</dbReference>
<keyword evidence="7" id="KW-1185">Reference proteome</keyword>
<keyword evidence="4" id="KW-0456">Lyase</keyword>
<evidence type="ECO:0000313" key="6">
    <source>
        <dbReference type="EMBL" id="MBC6464933.1"/>
    </source>
</evidence>
<dbReference type="Gene3D" id="3.40.50.720">
    <property type="entry name" value="NAD(P)-binding Rossmann-like Domain"/>
    <property type="match status" value="1"/>
</dbReference>
<feature type="domain" description="NAD-dependent epimerase/dehydratase" evidence="5">
    <location>
        <begin position="7"/>
        <end position="247"/>
    </location>
</feature>
<dbReference type="InterPro" id="IPR044516">
    <property type="entry name" value="UXS-like"/>
</dbReference>
<organism evidence="6 7">
    <name type="scientific">Actinomadura alba</name>
    <dbReference type="NCBI Taxonomy" id="406431"/>
    <lineage>
        <taxon>Bacteria</taxon>
        <taxon>Bacillati</taxon>
        <taxon>Actinomycetota</taxon>
        <taxon>Actinomycetes</taxon>
        <taxon>Streptosporangiales</taxon>
        <taxon>Thermomonosporaceae</taxon>
        <taxon>Actinomadura</taxon>
    </lineage>
</organism>
<evidence type="ECO:0000256" key="4">
    <source>
        <dbReference type="ARBA" id="ARBA00023239"/>
    </source>
</evidence>
<dbReference type="PANTHER" id="PTHR43078:SF6">
    <property type="entry name" value="UDP-GLUCURONIC ACID DECARBOXYLASE 1"/>
    <property type="match status" value="1"/>
</dbReference>